<dbReference type="InterPro" id="IPR039374">
    <property type="entry name" value="SIP_fam"/>
</dbReference>
<dbReference type="InterPro" id="IPR013113">
    <property type="entry name" value="SIP_FAD-bd"/>
</dbReference>
<organism evidence="2 3">
    <name type="scientific">Saxibacter everestensis</name>
    <dbReference type="NCBI Taxonomy" id="2909229"/>
    <lineage>
        <taxon>Bacteria</taxon>
        <taxon>Bacillati</taxon>
        <taxon>Actinomycetota</taxon>
        <taxon>Actinomycetes</taxon>
        <taxon>Micrococcales</taxon>
        <taxon>Brevibacteriaceae</taxon>
        <taxon>Saxibacter</taxon>
    </lineage>
</organism>
<gene>
    <name evidence="2" type="ORF">LWF01_02255</name>
</gene>
<evidence type="ECO:0000259" key="1">
    <source>
        <dbReference type="PROSITE" id="PS51384"/>
    </source>
</evidence>
<sequence>MTANQPTPVKRSPRQTRLEVVDVVDLTPRMRRIVLGGSELASFAANDFADQYVKLLFRQPGVDYGEPFDIGFVRENLPRADHPVPRTYTVRYFDADRALLALDFVVHGDEGIAGPWAATAHKGDEVILLGPGGAYSPSPAADWHLIVADESALPAALNAVEALPDTARGQVFLEVADQTEEQPVDAPSGVDVVWLHRGADPTGSMIVNAVTSAPWPAGRVHAFVHGEAGFVRKLRTHLREDRELASDQLSISGYWRAGKTDEVFREEKRAEKMQQAKATT</sequence>
<dbReference type="PANTHER" id="PTHR30157">
    <property type="entry name" value="FERRIC REDUCTASE, NADPH-DEPENDENT"/>
    <property type="match status" value="1"/>
</dbReference>
<dbReference type="Pfam" id="PF08021">
    <property type="entry name" value="FAD_binding_9"/>
    <property type="match status" value="1"/>
</dbReference>
<dbReference type="InterPro" id="IPR007037">
    <property type="entry name" value="SIP_rossman_dom"/>
</dbReference>
<dbReference type="EMBL" id="CP090958">
    <property type="protein sequence ID" value="WGW12611.1"/>
    <property type="molecule type" value="Genomic_DNA"/>
</dbReference>
<dbReference type="InterPro" id="IPR017927">
    <property type="entry name" value="FAD-bd_FR_type"/>
</dbReference>
<evidence type="ECO:0000313" key="3">
    <source>
        <dbReference type="Proteomes" id="UP001209083"/>
    </source>
</evidence>
<dbReference type="Pfam" id="PF04954">
    <property type="entry name" value="SIP"/>
    <property type="match status" value="1"/>
</dbReference>
<accession>A0ABY8QWL9</accession>
<dbReference type="Proteomes" id="UP001209083">
    <property type="component" value="Chromosome"/>
</dbReference>
<dbReference type="CDD" id="cd06193">
    <property type="entry name" value="siderophore_interacting"/>
    <property type="match status" value="1"/>
</dbReference>
<dbReference type="InterPro" id="IPR039261">
    <property type="entry name" value="FNR_nucleotide-bd"/>
</dbReference>
<dbReference type="PANTHER" id="PTHR30157:SF0">
    <property type="entry name" value="NADPH-DEPENDENT FERRIC-CHELATE REDUCTASE"/>
    <property type="match status" value="1"/>
</dbReference>
<proteinExistence type="predicted"/>
<dbReference type="PROSITE" id="PS51384">
    <property type="entry name" value="FAD_FR"/>
    <property type="match status" value="1"/>
</dbReference>
<feature type="domain" description="FAD-binding FR-type" evidence="1">
    <location>
        <begin position="13"/>
        <end position="138"/>
    </location>
</feature>
<dbReference type="RefSeq" id="WP_349639415.1">
    <property type="nucleotide sequence ID" value="NZ_CP090958.1"/>
</dbReference>
<dbReference type="Gene3D" id="2.40.30.10">
    <property type="entry name" value="Translation factors"/>
    <property type="match status" value="1"/>
</dbReference>
<dbReference type="InterPro" id="IPR017938">
    <property type="entry name" value="Riboflavin_synthase-like_b-brl"/>
</dbReference>
<keyword evidence="3" id="KW-1185">Reference proteome</keyword>
<dbReference type="SUPFAM" id="SSF63380">
    <property type="entry name" value="Riboflavin synthase domain-like"/>
    <property type="match status" value="1"/>
</dbReference>
<reference evidence="2 3" key="1">
    <citation type="submission" date="2023-05" db="EMBL/GenBank/DDBJ databases">
        <title>Lithophilousrod everest ZFBP1038 complete genpme.</title>
        <authorList>
            <person name="Tian M."/>
        </authorList>
    </citation>
    <scope>NUCLEOTIDE SEQUENCE [LARGE SCALE GENOMIC DNA]</scope>
    <source>
        <strain evidence="2 3">ZFBP1038</strain>
    </source>
</reference>
<protein>
    <submittedName>
        <fullName evidence="2">Siderophore-interacting protein</fullName>
    </submittedName>
</protein>
<dbReference type="Gene3D" id="3.40.50.80">
    <property type="entry name" value="Nucleotide-binding domain of ferredoxin-NADP reductase (FNR) module"/>
    <property type="match status" value="1"/>
</dbReference>
<evidence type="ECO:0000313" key="2">
    <source>
        <dbReference type="EMBL" id="WGW12611.1"/>
    </source>
</evidence>
<name>A0ABY8QWL9_9MICO</name>